<evidence type="ECO:0000256" key="4">
    <source>
        <dbReference type="ARBA" id="ARBA00022475"/>
    </source>
</evidence>
<evidence type="ECO:0000313" key="21">
    <source>
        <dbReference type="EMBL" id="PLZ85745.1"/>
    </source>
</evidence>
<reference evidence="21 22" key="1">
    <citation type="submission" date="2017-08" db="EMBL/GenBank/DDBJ databases">
        <title>Genomes of Fischerella (Mastigocladus) sp. strains.</title>
        <authorList>
            <person name="Miller S.R."/>
        </authorList>
    </citation>
    <scope>NUCLEOTIDE SEQUENCE [LARGE SCALE GENOMIC DNA]</scope>
    <source>
        <strain evidence="21 22">CCMEE 5323</strain>
    </source>
</reference>
<gene>
    <name evidence="21" type="ORF">CEN44_21545</name>
</gene>
<dbReference type="Pfam" id="PF13426">
    <property type="entry name" value="PAS_9"/>
    <property type="match status" value="1"/>
</dbReference>
<dbReference type="InterPro" id="IPR052162">
    <property type="entry name" value="Sensor_kinase/Photoreceptor"/>
</dbReference>
<dbReference type="InterPro" id="IPR000014">
    <property type="entry name" value="PAS"/>
</dbReference>
<evidence type="ECO:0000259" key="18">
    <source>
        <dbReference type="PROSITE" id="PS50110"/>
    </source>
</evidence>
<dbReference type="InterPro" id="IPR001610">
    <property type="entry name" value="PAC"/>
</dbReference>
<dbReference type="Pfam" id="PF08447">
    <property type="entry name" value="PAS_3"/>
    <property type="match status" value="4"/>
</dbReference>
<dbReference type="InterPro" id="IPR005467">
    <property type="entry name" value="His_kinase_dom"/>
</dbReference>
<accession>A0A2N6JY85</accession>
<dbReference type="InterPro" id="IPR001789">
    <property type="entry name" value="Sig_transdc_resp-reg_receiver"/>
</dbReference>
<keyword evidence="13" id="KW-0902">Two-component regulatory system</keyword>
<keyword evidence="7" id="KW-0808">Transferase</keyword>
<evidence type="ECO:0000256" key="8">
    <source>
        <dbReference type="ARBA" id="ARBA00022692"/>
    </source>
</evidence>
<dbReference type="CDD" id="cd00082">
    <property type="entry name" value="HisKA"/>
    <property type="match status" value="1"/>
</dbReference>
<feature type="domain" description="PAC" evidence="20">
    <location>
        <begin position="376"/>
        <end position="428"/>
    </location>
</feature>
<dbReference type="Gene3D" id="2.10.70.100">
    <property type="match status" value="1"/>
</dbReference>
<dbReference type="Gene3D" id="3.40.50.2300">
    <property type="match status" value="1"/>
</dbReference>
<dbReference type="PANTHER" id="PTHR43304">
    <property type="entry name" value="PHYTOCHROME-LIKE PROTEIN CPH1"/>
    <property type="match status" value="1"/>
</dbReference>
<dbReference type="CDD" id="cd16922">
    <property type="entry name" value="HATPase_EvgS-ArcB-TorS-like"/>
    <property type="match status" value="1"/>
</dbReference>
<dbReference type="PROSITE" id="PS50109">
    <property type="entry name" value="HIS_KIN"/>
    <property type="match status" value="1"/>
</dbReference>
<dbReference type="Proteomes" id="UP000235036">
    <property type="component" value="Unassembled WGS sequence"/>
</dbReference>
<keyword evidence="9" id="KW-0677">Repeat</keyword>
<dbReference type="EMBL" id="NRQW01000506">
    <property type="protein sequence ID" value="PLZ85745.1"/>
    <property type="molecule type" value="Genomic_DNA"/>
</dbReference>
<dbReference type="SUPFAM" id="SSF52172">
    <property type="entry name" value="CheY-like"/>
    <property type="match status" value="1"/>
</dbReference>
<keyword evidence="12" id="KW-1133">Transmembrane helix</keyword>
<dbReference type="Gene3D" id="3.30.450.20">
    <property type="entry name" value="PAS domain"/>
    <property type="match status" value="5"/>
</dbReference>
<dbReference type="InterPro" id="IPR036097">
    <property type="entry name" value="HisK_dim/P_sf"/>
</dbReference>
<evidence type="ECO:0000259" key="20">
    <source>
        <dbReference type="PROSITE" id="PS50113"/>
    </source>
</evidence>
<dbReference type="FunFam" id="3.30.450.20:FF:000099">
    <property type="entry name" value="Sensory box sensor histidine kinase"/>
    <property type="match status" value="2"/>
</dbReference>
<dbReference type="SUPFAM" id="SSF47384">
    <property type="entry name" value="Homodimeric domain of signal transducing histidine kinase"/>
    <property type="match status" value="1"/>
</dbReference>
<dbReference type="PANTHER" id="PTHR43304:SF1">
    <property type="entry name" value="PAC DOMAIN-CONTAINING PROTEIN"/>
    <property type="match status" value="1"/>
</dbReference>
<keyword evidence="8" id="KW-0812">Transmembrane</keyword>
<evidence type="ECO:0000259" key="19">
    <source>
        <dbReference type="PROSITE" id="PS50112"/>
    </source>
</evidence>
<dbReference type="InterPro" id="IPR004358">
    <property type="entry name" value="Sig_transdc_His_kin-like_C"/>
</dbReference>
<dbReference type="Pfam" id="PF00072">
    <property type="entry name" value="Response_reg"/>
    <property type="match status" value="1"/>
</dbReference>
<comment type="subcellular location">
    <subcellularLocation>
        <location evidence="2">Cell inner membrane</location>
        <topology evidence="2">Multi-pass membrane protein</topology>
    </subcellularLocation>
</comment>
<feature type="domain" description="PAS" evidence="19">
    <location>
        <begin position="168"/>
        <end position="245"/>
    </location>
</feature>
<dbReference type="Gene3D" id="1.10.287.130">
    <property type="match status" value="1"/>
</dbReference>
<dbReference type="GO" id="GO:0005886">
    <property type="term" value="C:plasma membrane"/>
    <property type="evidence" value="ECO:0007669"/>
    <property type="project" value="UniProtKB-SubCell"/>
</dbReference>
<dbReference type="InterPro" id="IPR003661">
    <property type="entry name" value="HisK_dim/P_dom"/>
</dbReference>
<evidence type="ECO:0000256" key="10">
    <source>
        <dbReference type="ARBA" id="ARBA00022741"/>
    </source>
</evidence>
<feature type="domain" description="PAS" evidence="19">
    <location>
        <begin position="301"/>
        <end position="373"/>
    </location>
</feature>
<keyword evidence="6 15" id="KW-0597">Phosphoprotein</keyword>
<dbReference type="SMART" id="SM00448">
    <property type="entry name" value="REC"/>
    <property type="match status" value="1"/>
</dbReference>
<feature type="domain" description="Histidine kinase" evidence="17">
    <location>
        <begin position="707"/>
        <end position="978"/>
    </location>
</feature>
<evidence type="ECO:0000259" key="17">
    <source>
        <dbReference type="PROSITE" id="PS50109"/>
    </source>
</evidence>
<dbReference type="InterPro" id="IPR036890">
    <property type="entry name" value="HATPase_C_sf"/>
</dbReference>
<dbReference type="PROSITE" id="PS50110">
    <property type="entry name" value="RESPONSE_REGULATORY"/>
    <property type="match status" value="1"/>
</dbReference>
<evidence type="ECO:0000256" key="12">
    <source>
        <dbReference type="ARBA" id="ARBA00022989"/>
    </source>
</evidence>
<sequence length="1127" mass="127325">MPDFEQSLQPLADDKLSWQQQISEQSTSSMITEPEQAMVLQLADGRIQACNPESERILGLTAEQFIGRNWLDTPWQAIGVDGFPLRNENYPFMVALTTGKPCLNVVMGLYQPHGKLVWLLVNSQPLFLPGATKPYSIVTTFSEITVTSNLQSIFDVNEVALATALTESPNLIQRIASSSSGALYLYDLVEQRVIYINHQVTQILGYTQHEIQSTGLQSLLQRMYPEDIARLPAHYDRLNSVPDGEVVSFEFQYRHANGEWRWLRCYDTVLRRTAEGLSQRILGFCEDITERRRTETALRQSNERFELAAAAVNCLIYDWDRKSDFVNRTQGLTKLLGYTLEETEPTSGWWRSHIHPDDLQQVEQEFTESLAQGDRFCTQYRVRHKDGYYLWVEDRGLAVRDHNHQIIRIVGITTDISDRKQTEADLREGEERIRLATAAAELGMWFWDLTTDELIWTVKCKQLFGLASNIEISYEVFLNCLHPDDRQPTHEAIRQTLQGKVDYDVEFRVIWPNGSVRWIAAKGRCLYDYTGKPVRMMGTTQDITERKHTEEALRQSEERYRMLSEGIPEMVWTTNAQGITDYTNQRWYEYSGLTLEETVGTGWHKVLHPDDLEATIQRWQESLQTGIPFENEQRFKRASDSTYRWHLVRAYPLTDNQGNIIKWFGTCTDIHDQKQIEQQRAHLLELEQAARAEAEAANRVKDQFLAILSHELRSPLNPILGWTKLLRSRKLDPTATDRALDTIERNAKLQIQLIDDLLDVSRILRGKLSLNLAVVNLTTVIDAALETVQLAAQTKKIQLEYVPPDREDTGTRKTRKTNQTRGNFSTSSILVQGDSNRLQQVVGNLLSNAVKFTPSGGRVEVRLEVVNDGEMGGTISPHHPTSPPPYHGSPTTPPPYHKNHYAQITVTDTGMGISSEFLPHVFEYFRQADSSTTRKFGGLGLGLAIVRHLVELHGGVVTADSPGEGQGATFTVKLPLIEQQGKGGEKDTEQQGDKFTSSYLAGLRILVVDDNPDTRNFLDYCLKEYGATVTVAGSANQALTTLTQSQYDLLISDIGMPEVDGYSLIEQIRTLPPEQGGKIPAIALTAYAGDSDRSRLLAAGFQAHIAKPVDTDQLLLAIADLCGKRNN</sequence>
<dbReference type="CDD" id="cd00130">
    <property type="entry name" value="PAS"/>
    <property type="match status" value="5"/>
</dbReference>
<dbReference type="GO" id="GO:0000155">
    <property type="term" value="F:phosphorelay sensor kinase activity"/>
    <property type="evidence" value="ECO:0007669"/>
    <property type="project" value="InterPro"/>
</dbReference>
<evidence type="ECO:0000256" key="9">
    <source>
        <dbReference type="ARBA" id="ARBA00022737"/>
    </source>
</evidence>
<evidence type="ECO:0000256" key="5">
    <source>
        <dbReference type="ARBA" id="ARBA00022519"/>
    </source>
</evidence>
<feature type="domain" description="PAC" evidence="20">
    <location>
        <begin position="629"/>
        <end position="682"/>
    </location>
</feature>
<evidence type="ECO:0000256" key="15">
    <source>
        <dbReference type="PROSITE-ProRule" id="PRU00169"/>
    </source>
</evidence>
<evidence type="ECO:0000256" key="16">
    <source>
        <dbReference type="SAM" id="MobiDB-lite"/>
    </source>
</evidence>
<protein>
    <recommendedName>
        <fullName evidence="3">histidine kinase</fullName>
        <ecNumber evidence="3">2.7.13.3</ecNumber>
    </recommendedName>
</protein>
<feature type="region of interest" description="Disordered" evidence="16">
    <location>
        <begin position="804"/>
        <end position="825"/>
    </location>
</feature>
<evidence type="ECO:0000256" key="7">
    <source>
        <dbReference type="ARBA" id="ARBA00022679"/>
    </source>
</evidence>
<dbReference type="SMART" id="SM00086">
    <property type="entry name" value="PAC"/>
    <property type="match status" value="5"/>
</dbReference>
<dbReference type="InterPro" id="IPR035965">
    <property type="entry name" value="PAS-like_dom_sf"/>
</dbReference>
<dbReference type="CDD" id="cd17580">
    <property type="entry name" value="REC_2_DhkD-like"/>
    <property type="match status" value="1"/>
</dbReference>
<comment type="catalytic activity">
    <reaction evidence="1">
        <text>ATP + protein L-histidine = ADP + protein N-phospho-L-histidine.</text>
        <dbReference type="EC" id="2.7.13.3"/>
    </reaction>
</comment>
<keyword evidence="14" id="KW-0472">Membrane</keyword>
<dbReference type="AlphaFoldDB" id="A0A2N6JY85"/>
<comment type="caution">
    <text evidence="21">The sequence shown here is derived from an EMBL/GenBank/DDBJ whole genome shotgun (WGS) entry which is preliminary data.</text>
</comment>
<dbReference type="PROSITE" id="PS50112">
    <property type="entry name" value="PAS"/>
    <property type="match status" value="5"/>
</dbReference>
<evidence type="ECO:0000256" key="1">
    <source>
        <dbReference type="ARBA" id="ARBA00000085"/>
    </source>
</evidence>
<keyword evidence="10" id="KW-0547">Nucleotide-binding</keyword>
<dbReference type="SUPFAM" id="SSF55785">
    <property type="entry name" value="PYP-like sensor domain (PAS domain)"/>
    <property type="match status" value="5"/>
</dbReference>
<dbReference type="RefSeq" id="WP_016866608.1">
    <property type="nucleotide sequence ID" value="NZ_CAWNVR010000628.1"/>
</dbReference>
<dbReference type="InterPro" id="IPR011006">
    <property type="entry name" value="CheY-like_superfamily"/>
</dbReference>
<evidence type="ECO:0000313" key="22">
    <source>
        <dbReference type="Proteomes" id="UP000235036"/>
    </source>
</evidence>
<feature type="domain" description="PAS" evidence="19">
    <location>
        <begin position="23"/>
        <end position="71"/>
    </location>
</feature>
<proteinExistence type="predicted"/>
<dbReference type="EC" id="2.7.13.3" evidence="3"/>
<dbReference type="SMART" id="SM00387">
    <property type="entry name" value="HATPase_c"/>
    <property type="match status" value="1"/>
</dbReference>
<organism evidence="21 22">
    <name type="scientific">Fischerella muscicola CCMEE 5323</name>
    <dbReference type="NCBI Taxonomy" id="2019572"/>
    <lineage>
        <taxon>Bacteria</taxon>
        <taxon>Bacillati</taxon>
        <taxon>Cyanobacteriota</taxon>
        <taxon>Cyanophyceae</taxon>
        <taxon>Nostocales</taxon>
        <taxon>Hapalosiphonaceae</taxon>
        <taxon>Fischerella</taxon>
    </lineage>
</organism>
<feature type="domain" description="PAS" evidence="19">
    <location>
        <begin position="556"/>
        <end position="626"/>
    </location>
</feature>
<feature type="domain" description="PAC" evidence="20">
    <location>
        <begin position="503"/>
        <end position="555"/>
    </location>
</feature>
<feature type="modified residue" description="4-aspartylphosphate" evidence="15">
    <location>
        <position position="1053"/>
    </location>
</feature>
<evidence type="ECO:0000256" key="13">
    <source>
        <dbReference type="ARBA" id="ARBA00023012"/>
    </source>
</evidence>
<dbReference type="Pfam" id="PF00512">
    <property type="entry name" value="HisKA"/>
    <property type="match status" value="1"/>
</dbReference>
<dbReference type="NCBIfam" id="TIGR00229">
    <property type="entry name" value="sensory_box"/>
    <property type="match status" value="5"/>
</dbReference>
<dbReference type="PROSITE" id="PS50113">
    <property type="entry name" value="PAC"/>
    <property type="match status" value="4"/>
</dbReference>
<dbReference type="InterPro" id="IPR013655">
    <property type="entry name" value="PAS_fold_3"/>
</dbReference>
<dbReference type="FunFam" id="3.30.565.10:FF:000030">
    <property type="entry name" value="Ethylene receptor 1"/>
    <property type="match status" value="1"/>
</dbReference>
<keyword evidence="5" id="KW-0997">Cell inner membrane</keyword>
<dbReference type="SUPFAM" id="SSF55874">
    <property type="entry name" value="ATPase domain of HSP90 chaperone/DNA topoisomerase II/histidine kinase"/>
    <property type="match status" value="1"/>
</dbReference>
<dbReference type="GO" id="GO:0000166">
    <property type="term" value="F:nucleotide binding"/>
    <property type="evidence" value="ECO:0007669"/>
    <property type="project" value="UniProtKB-KW"/>
</dbReference>
<dbReference type="PRINTS" id="PR00344">
    <property type="entry name" value="BCTRLSENSOR"/>
</dbReference>
<name>A0A2N6JY85_FISMU</name>
<evidence type="ECO:0000256" key="14">
    <source>
        <dbReference type="ARBA" id="ARBA00023136"/>
    </source>
</evidence>
<dbReference type="SMART" id="SM00388">
    <property type="entry name" value="HisKA"/>
    <property type="match status" value="1"/>
</dbReference>
<evidence type="ECO:0000256" key="6">
    <source>
        <dbReference type="ARBA" id="ARBA00022553"/>
    </source>
</evidence>
<dbReference type="SMART" id="SM00091">
    <property type="entry name" value="PAS"/>
    <property type="match status" value="5"/>
</dbReference>
<dbReference type="InterPro" id="IPR003594">
    <property type="entry name" value="HATPase_dom"/>
</dbReference>
<feature type="domain" description="Response regulatory" evidence="18">
    <location>
        <begin position="1004"/>
        <end position="1122"/>
    </location>
</feature>
<evidence type="ECO:0000256" key="2">
    <source>
        <dbReference type="ARBA" id="ARBA00004429"/>
    </source>
</evidence>
<dbReference type="Pfam" id="PF02518">
    <property type="entry name" value="HATPase_c"/>
    <property type="match status" value="1"/>
</dbReference>
<feature type="domain" description="PAC" evidence="20">
    <location>
        <begin position="247"/>
        <end position="300"/>
    </location>
</feature>
<keyword evidence="11 21" id="KW-0418">Kinase</keyword>
<dbReference type="InterPro" id="IPR000700">
    <property type="entry name" value="PAS-assoc_C"/>
</dbReference>
<feature type="domain" description="PAS" evidence="19">
    <location>
        <begin position="429"/>
        <end position="500"/>
    </location>
</feature>
<keyword evidence="4" id="KW-1003">Cell membrane</keyword>
<keyword evidence="22" id="KW-1185">Reference proteome</keyword>
<evidence type="ECO:0000256" key="11">
    <source>
        <dbReference type="ARBA" id="ARBA00022777"/>
    </source>
</evidence>
<evidence type="ECO:0000256" key="3">
    <source>
        <dbReference type="ARBA" id="ARBA00012438"/>
    </source>
</evidence>
<dbReference type="FunFam" id="2.10.70.100:FF:000001">
    <property type="entry name" value="Sensory transduction histidine kinase"/>
    <property type="match status" value="1"/>
</dbReference>
<dbReference type="Gene3D" id="3.30.565.10">
    <property type="entry name" value="Histidine kinase-like ATPase, C-terminal domain"/>
    <property type="match status" value="1"/>
</dbReference>